<protein>
    <submittedName>
        <fullName evidence="1">Class I SAM-dependent methyltransferase</fullName>
    </submittedName>
</protein>
<dbReference type="AlphaFoldDB" id="A0A975IT82"/>
<dbReference type="PANTHER" id="PTHR43861">
    <property type="entry name" value="TRANS-ACONITATE 2-METHYLTRANSFERASE-RELATED"/>
    <property type="match status" value="1"/>
</dbReference>
<dbReference type="GO" id="GO:0008168">
    <property type="term" value="F:methyltransferase activity"/>
    <property type="evidence" value="ECO:0007669"/>
    <property type="project" value="UniProtKB-KW"/>
</dbReference>
<dbReference type="EMBL" id="CP073078">
    <property type="protein sequence ID" value="QUD86508.1"/>
    <property type="molecule type" value="Genomic_DNA"/>
</dbReference>
<dbReference type="Proteomes" id="UP000676409">
    <property type="component" value="Chromosome"/>
</dbReference>
<dbReference type="InterPro" id="IPR029063">
    <property type="entry name" value="SAM-dependent_MTases_sf"/>
</dbReference>
<sequence>MNNPAAVLETIACVVCGADDARPWGEENGYKAVKCRQCGVVYVNPRPRLDSISEAARTGLHPTEEGQLNVQAKRFQAKVSHYGAMVAETFADELKHPLTWLDVGAGYGELVEAAQKLAAPGSQVRGIEPMAAKARAAQALGLPVSQTPLSEIGERFDVISLINVFSHIPDFRDFGAQLKARLNPGGWLFLETGNGGDLERRADYPDRLYLPDHLVFIGVEQMRRLLDEMGFDLVTSRALPPSPMARLKNVAKTVVDGRWQLISALNSPFRTVFYKARLRS</sequence>
<dbReference type="PANTHER" id="PTHR43861:SF5">
    <property type="entry name" value="BLL5978 PROTEIN"/>
    <property type="match status" value="1"/>
</dbReference>
<keyword evidence="1" id="KW-0808">Transferase</keyword>
<evidence type="ECO:0000313" key="1">
    <source>
        <dbReference type="EMBL" id="QUD86508.1"/>
    </source>
</evidence>
<dbReference type="GO" id="GO:0032259">
    <property type="term" value="P:methylation"/>
    <property type="evidence" value="ECO:0007669"/>
    <property type="project" value="UniProtKB-KW"/>
</dbReference>
<gene>
    <name evidence="1" type="ORF">KCG34_15590</name>
</gene>
<accession>A0A975IT82</accession>
<keyword evidence="2" id="KW-1185">Reference proteome</keyword>
<evidence type="ECO:0000313" key="2">
    <source>
        <dbReference type="Proteomes" id="UP000676409"/>
    </source>
</evidence>
<dbReference type="RefSeq" id="WP_211936560.1">
    <property type="nucleotide sequence ID" value="NZ_CP073078.1"/>
</dbReference>
<dbReference type="CDD" id="cd02440">
    <property type="entry name" value="AdoMet_MTases"/>
    <property type="match status" value="1"/>
</dbReference>
<name>A0A975IT82_9CAUL</name>
<reference evidence="1" key="1">
    <citation type="submission" date="2021-04" db="EMBL/GenBank/DDBJ databases">
        <title>The complete genome sequence of Caulobacter sp. S6.</title>
        <authorList>
            <person name="Tang Y."/>
            <person name="Ouyang W."/>
            <person name="Liu Q."/>
            <person name="Huang B."/>
            <person name="Guo Z."/>
            <person name="Lei P."/>
        </authorList>
    </citation>
    <scope>NUCLEOTIDE SEQUENCE</scope>
    <source>
        <strain evidence="1">S6</strain>
    </source>
</reference>
<dbReference type="Gene3D" id="3.40.50.150">
    <property type="entry name" value="Vaccinia Virus protein VP39"/>
    <property type="match status" value="1"/>
</dbReference>
<dbReference type="SUPFAM" id="SSF53335">
    <property type="entry name" value="S-adenosyl-L-methionine-dependent methyltransferases"/>
    <property type="match status" value="1"/>
</dbReference>
<keyword evidence="1" id="KW-0489">Methyltransferase</keyword>
<dbReference type="KEGG" id="caul:KCG34_15590"/>
<dbReference type="Pfam" id="PF13489">
    <property type="entry name" value="Methyltransf_23"/>
    <property type="match status" value="1"/>
</dbReference>
<proteinExistence type="predicted"/>
<organism evidence="1 2">
    <name type="scientific">Phenylobacterium montanum</name>
    <dbReference type="NCBI Taxonomy" id="2823693"/>
    <lineage>
        <taxon>Bacteria</taxon>
        <taxon>Pseudomonadati</taxon>
        <taxon>Pseudomonadota</taxon>
        <taxon>Alphaproteobacteria</taxon>
        <taxon>Caulobacterales</taxon>
        <taxon>Caulobacteraceae</taxon>
        <taxon>Phenylobacterium</taxon>
    </lineage>
</organism>